<sequence length="427" mass="47387">MSNTRHHFHRHATTLVAEALDDTRVVVIEGARQTGKSTLAELCVSRQHNSHVKYLDDPQTRHAAQADPVEFLTADGTVLVDEVQLVPDLWLAIKYLVDRDPRPGRFLLTGSARLLALKQIPAAMPGRAETIELWPLSQGEILGMPDRFVDAVFNLGSELRVGPSDVRRSDYVQLAKRGGFPEAVRRETPRRRSRFFSGYLNDLMVRDVHQVADIERPADMRRLVELLAAQSAGLLNQQRLSNDLASPASTIGRYLAILETIYLIQQIPAWSSGATGRAVKRPKLVFTDPGLAAHLVAGAFDDRTTGGLIETFVLGELTRQLSWCDTDARLYHYRDRDGHEIDAILEDSSGRVVAIEVKSSGMVRAEDLRSLNHLRDRLGDRFHAGVVLYTGSEQYSLGPGIRCIPISSLWTTDSDGATHRSEESGQS</sequence>
<dbReference type="Proteomes" id="UP000321617">
    <property type="component" value="Unassembled WGS sequence"/>
</dbReference>
<evidence type="ECO:0000259" key="2">
    <source>
        <dbReference type="Pfam" id="PF13635"/>
    </source>
</evidence>
<protein>
    <recommendedName>
        <fullName evidence="5">AAA+ ATPase domain-containing protein</fullName>
    </recommendedName>
</protein>
<dbReference type="PANTHER" id="PTHR43566:SF2">
    <property type="entry name" value="DUF4143 DOMAIN-CONTAINING PROTEIN"/>
    <property type="match status" value="1"/>
</dbReference>
<dbReference type="PANTHER" id="PTHR43566">
    <property type="entry name" value="CONSERVED PROTEIN"/>
    <property type="match status" value="1"/>
</dbReference>
<dbReference type="RefSeq" id="WP_211354787.1">
    <property type="nucleotide sequence ID" value="NZ_BAABIJ010000008.1"/>
</dbReference>
<dbReference type="Pfam" id="PF13173">
    <property type="entry name" value="AAA_14"/>
    <property type="match status" value="1"/>
</dbReference>
<dbReference type="AlphaFoldDB" id="A0A562UL34"/>
<dbReference type="EMBL" id="VLLL01000013">
    <property type="protein sequence ID" value="TWJ06328.1"/>
    <property type="molecule type" value="Genomic_DNA"/>
</dbReference>
<dbReference type="SUPFAM" id="SSF52540">
    <property type="entry name" value="P-loop containing nucleoside triphosphate hydrolases"/>
    <property type="match status" value="1"/>
</dbReference>
<dbReference type="InterPro" id="IPR025420">
    <property type="entry name" value="DUF4143"/>
</dbReference>
<organism evidence="3 4">
    <name type="scientific">Stackebrandtia albiflava</name>
    <dbReference type="NCBI Taxonomy" id="406432"/>
    <lineage>
        <taxon>Bacteria</taxon>
        <taxon>Bacillati</taxon>
        <taxon>Actinomycetota</taxon>
        <taxon>Actinomycetes</taxon>
        <taxon>Glycomycetales</taxon>
        <taxon>Glycomycetaceae</taxon>
        <taxon>Stackebrandtia</taxon>
    </lineage>
</organism>
<feature type="domain" description="DUF4143" evidence="2">
    <location>
        <begin position="206"/>
        <end position="360"/>
    </location>
</feature>
<proteinExistence type="predicted"/>
<reference evidence="3 4" key="1">
    <citation type="journal article" date="2013" name="Stand. Genomic Sci.">
        <title>Genomic Encyclopedia of Type Strains, Phase I: The one thousand microbial genomes (KMG-I) project.</title>
        <authorList>
            <person name="Kyrpides N.C."/>
            <person name="Woyke T."/>
            <person name="Eisen J.A."/>
            <person name="Garrity G."/>
            <person name="Lilburn T.G."/>
            <person name="Beck B.J."/>
            <person name="Whitman W.B."/>
            <person name="Hugenholtz P."/>
            <person name="Klenk H.P."/>
        </authorList>
    </citation>
    <scope>NUCLEOTIDE SEQUENCE [LARGE SCALE GENOMIC DNA]</scope>
    <source>
        <strain evidence="3 4">DSM 45044</strain>
    </source>
</reference>
<evidence type="ECO:0000313" key="3">
    <source>
        <dbReference type="EMBL" id="TWJ06328.1"/>
    </source>
</evidence>
<evidence type="ECO:0008006" key="5">
    <source>
        <dbReference type="Google" id="ProtNLM"/>
    </source>
</evidence>
<accession>A0A562UL34</accession>
<gene>
    <name evidence="3" type="ORF">LX16_5292</name>
</gene>
<comment type="caution">
    <text evidence="3">The sequence shown here is derived from an EMBL/GenBank/DDBJ whole genome shotgun (WGS) entry which is preliminary data.</text>
</comment>
<evidence type="ECO:0000313" key="4">
    <source>
        <dbReference type="Proteomes" id="UP000321617"/>
    </source>
</evidence>
<name>A0A562UL34_9ACTN</name>
<keyword evidence="4" id="KW-1185">Reference proteome</keyword>
<feature type="domain" description="AAA" evidence="1">
    <location>
        <begin position="23"/>
        <end position="142"/>
    </location>
</feature>
<evidence type="ECO:0000259" key="1">
    <source>
        <dbReference type="Pfam" id="PF13173"/>
    </source>
</evidence>
<dbReference type="InterPro" id="IPR041682">
    <property type="entry name" value="AAA_14"/>
</dbReference>
<dbReference type="Pfam" id="PF13635">
    <property type="entry name" value="DUF4143"/>
    <property type="match status" value="1"/>
</dbReference>
<dbReference type="InterPro" id="IPR027417">
    <property type="entry name" value="P-loop_NTPase"/>
</dbReference>